<accession>A0A6N7BZM5</accession>
<keyword evidence="3" id="KW-0378">Hydrolase</keyword>
<sequence>MTLISGCALYHALSPALTTPSILNLPYNYILIMMKKMISQATPTVADWHFPNMPAHRAQDGDTDGETSPQADVLVAEPEVAKPPMYAVVMYNDNYTPMEFVVYILQSEFRHSMDSAVEIMLTIHNSSKGIAGIYPKDIAETKAKKVNSLAHREGYPLLTQIEPHQGE</sequence>
<comment type="subunit">
    <text evidence="1">Binds to the N-terminal domain of the chaperone ClpA.</text>
</comment>
<dbReference type="GO" id="GO:0006508">
    <property type="term" value="P:proteolysis"/>
    <property type="evidence" value="ECO:0007669"/>
    <property type="project" value="UniProtKB-UniRule"/>
</dbReference>
<evidence type="ECO:0000256" key="1">
    <source>
        <dbReference type="HAMAP-Rule" id="MF_00302"/>
    </source>
</evidence>
<evidence type="ECO:0000313" key="4">
    <source>
        <dbReference type="Proteomes" id="UP000471465"/>
    </source>
</evidence>
<dbReference type="Gene3D" id="3.30.1390.10">
    <property type="match status" value="1"/>
</dbReference>
<dbReference type="InterPro" id="IPR014719">
    <property type="entry name" value="Ribosomal_bL12_C/ClpS-like"/>
</dbReference>
<protein>
    <recommendedName>
        <fullName evidence="1">ATP-dependent Clp protease adapter protein ClpS</fullName>
    </recommendedName>
</protein>
<dbReference type="Proteomes" id="UP000471465">
    <property type="component" value="Unassembled WGS sequence"/>
</dbReference>
<comment type="similarity">
    <text evidence="1">Belongs to the ClpS family.</text>
</comment>
<dbReference type="PANTHER" id="PTHR33473:SF19">
    <property type="entry name" value="ATP-DEPENDENT CLP PROTEASE ADAPTER PROTEIN CLPS"/>
    <property type="match status" value="1"/>
</dbReference>
<name>A0A6N7BZM5_9GAMM</name>
<reference evidence="3 4" key="1">
    <citation type="submission" date="2019-09" db="EMBL/GenBank/DDBJ databases">
        <title>Draft genome sequence of Psychrobacter nivimaris LAMA 639, in search for biotechnological relevant genes.</title>
        <authorList>
            <person name="Lima A.O.S."/>
            <person name="Staloch B.E.K."/>
            <person name="Freitas R.C."/>
            <person name="Niero H."/>
            <person name="Silva M.A.C."/>
        </authorList>
    </citation>
    <scope>NUCLEOTIDE SEQUENCE [LARGE SCALE GENOMIC DNA]</scope>
    <source>
        <strain evidence="3 4">LAMA 639</strain>
    </source>
</reference>
<dbReference type="SUPFAM" id="SSF54736">
    <property type="entry name" value="ClpS-like"/>
    <property type="match status" value="1"/>
</dbReference>
<dbReference type="EMBL" id="VZIZ01000029">
    <property type="protein sequence ID" value="KAF0567967.1"/>
    <property type="molecule type" value="Genomic_DNA"/>
</dbReference>
<comment type="caution">
    <text evidence="3">The sequence shown here is derived from an EMBL/GenBank/DDBJ whole genome shotgun (WGS) entry which is preliminary data.</text>
</comment>
<dbReference type="GO" id="GO:0030163">
    <property type="term" value="P:protein catabolic process"/>
    <property type="evidence" value="ECO:0007669"/>
    <property type="project" value="InterPro"/>
</dbReference>
<dbReference type="HAMAP" id="MF_00302">
    <property type="entry name" value="ClpS"/>
    <property type="match status" value="1"/>
</dbReference>
<organism evidence="3 4">
    <name type="scientific">Psychrobacter nivimaris</name>
    <dbReference type="NCBI Taxonomy" id="281738"/>
    <lineage>
        <taxon>Bacteria</taxon>
        <taxon>Pseudomonadati</taxon>
        <taxon>Pseudomonadota</taxon>
        <taxon>Gammaproteobacteria</taxon>
        <taxon>Moraxellales</taxon>
        <taxon>Moraxellaceae</taxon>
        <taxon>Psychrobacter</taxon>
    </lineage>
</organism>
<dbReference type="PANTHER" id="PTHR33473">
    <property type="entry name" value="ATP-DEPENDENT CLP PROTEASE ADAPTER PROTEIN CLPS1, CHLOROPLASTIC"/>
    <property type="match status" value="1"/>
</dbReference>
<dbReference type="GO" id="GO:0008233">
    <property type="term" value="F:peptidase activity"/>
    <property type="evidence" value="ECO:0007669"/>
    <property type="project" value="UniProtKB-KW"/>
</dbReference>
<proteinExistence type="inferred from homology"/>
<comment type="function">
    <text evidence="1">Involved in the modulation of the specificity of the ClpAP-mediated ATP-dependent protein degradation.</text>
</comment>
<keyword evidence="4" id="KW-1185">Reference proteome</keyword>
<dbReference type="Pfam" id="PF02617">
    <property type="entry name" value="ClpS"/>
    <property type="match status" value="1"/>
</dbReference>
<dbReference type="InterPro" id="IPR022935">
    <property type="entry name" value="ClpS"/>
</dbReference>
<gene>
    <name evidence="1" type="primary">clpS</name>
    <name evidence="3" type="ORF">FQV37_1479</name>
</gene>
<evidence type="ECO:0000259" key="2">
    <source>
        <dbReference type="Pfam" id="PF02617"/>
    </source>
</evidence>
<evidence type="ECO:0000313" key="3">
    <source>
        <dbReference type="EMBL" id="KAF0567967.1"/>
    </source>
</evidence>
<keyword evidence="3" id="KW-0645">Protease</keyword>
<feature type="domain" description="Adaptor protein ClpS core" evidence="2">
    <location>
        <begin position="82"/>
        <end position="158"/>
    </location>
</feature>
<dbReference type="AlphaFoldDB" id="A0A6N7BZM5"/>
<dbReference type="InterPro" id="IPR003769">
    <property type="entry name" value="ClpS_core"/>
</dbReference>